<dbReference type="Pfam" id="PF06296">
    <property type="entry name" value="RelE"/>
    <property type="match status" value="1"/>
</dbReference>
<dbReference type="Proteomes" id="UP000229340">
    <property type="component" value="Plasmid pNP7-2"/>
</dbReference>
<proteinExistence type="predicted"/>
<gene>
    <name evidence="1" type="ORF">NP7_10900</name>
</gene>
<dbReference type="AlphaFoldDB" id="A0A2D2LXU6"/>
<accession>A0A2D2LXU6</accession>
<dbReference type="PIRSF" id="PIRSF039032">
    <property type="entry name" value="HigB-2"/>
    <property type="match status" value="1"/>
</dbReference>
<organism evidence="1 2">
    <name type="scientific">Faucicola osloensis</name>
    <name type="common">Moraxella osloensis</name>
    <dbReference type="NCBI Taxonomy" id="34062"/>
    <lineage>
        <taxon>Bacteria</taxon>
        <taxon>Pseudomonadati</taxon>
        <taxon>Pseudomonadota</taxon>
        <taxon>Gammaproteobacteria</taxon>
        <taxon>Moraxellales</taxon>
        <taxon>Moraxellaceae</taxon>
        <taxon>Faucicola</taxon>
    </lineage>
</organism>
<name>A0A2D2LXU6_FAUOS</name>
<evidence type="ECO:0000313" key="2">
    <source>
        <dbReference type="Proteomes" id="UP000229340"/>
    </source>
</evidence>
<keyword evidence="1" id="KW-0238">DNA-binding</keyword>
<protein>
    <submittedName>
        <fullName evidence="1">DNA-binding protein</fullName>
    </submittedName>
</protein>
<evidence type="ECO:0000313" key="1">
    <source>
        <dbReference type="EMBL" id="ATR79861.1"/>
    </source>
</evidence>
<dbReference type="EMBL" id="CP024445">
    <property type="protein sequence ID" value="ATR79861.1"/>
    <property type="molecule type" value="Genomic_DNA"/>
</dbReference>
<dbReference type="InterPro" id="IPR009387">
    <property type="entry name" value="HigB-2"/>
</dbReference>
<reference evidence="2" key="1">
    <citation type="submission" date="2017-10" db="EMBL/GenBank/DDBJ databases">
        <title>Complete genome sequence of Moraxella osloensis NP7 isolated from human skin.</title>
        <authorList>
            <person name="Lee K."/>
            <person name="Lim J.Y."/>
            <person name="Hwang I."/>
        </authorList>
    </citation>
    <scope>NUCLEOTIDE SEQUENCE [LARGE SCALE GENOMIC DNA]</scope>
    <source>
        <strain evidence="2">NP7</strain>
        <plasmid evidence="2">pnp7-2</plasmid>
    </source>
</reference>
<dbReference type="RefSeq" id="WP_060994318.1">
    <property type="nucleotide sequence ID" value="NZ_CP024445.1"/>
</dbReference>
<geneLocation type="plasmid" evidence="2">
    <name>pnp7-2</name>
</geneLocation>
<dbReference type="STRING" id="34062.AXE82_07185"/>
<sequence length="106" mass="11929">MYTVVETESFKVEIAELLDLDDRLAFFTYLSQNPLKGDVIQHGKGLRKIRWATSGKGKSGGVRVIYYNMLDDGLIVCLAVYAKNEKENISAKELKSLKNEKQGNQS</sequence>
<keyword evidence="1" id="KW-0614">Plasmid</keyword>
<dbReference type="GO" id="GO:0003677">
    <property type="term" value="F:DNA binding"/>
    <property type="evidence" value="ECO:0007669"/>
    <property type="project" value="UniProtKB-KW"/>
</dbReference>